<dbReference type="PANTHER" id="PTHR22926:SF3">
    <property type="entry name" value="UNDECAPRENYL-PHOSPHATE ALPHA-N-ACETYLGLUCOSAMINYL 1-PHOSPHATE TRANSFERASE"/>
    <property type="match status" value="1"/>
</dbReference>
<evidence type="ECO:0000256" key="5">
    <source>
        <dbReference type="ARBA" id="ARBA00022989"/>
    </source>
</evidence>
<sequence>MYGVLIGLFAFAVTWLSVPFIMKLAIKWNFVDLPNSRKIHKKPIPLLGGVGIFLGFLAAVQLTKILGYNLGNANIAIISGSFLLVIIGLIDDYYKTRGKDFPASPRLLVQILAAYLVVHFSDGILGISIPFSESKFISFSPGISTLITIVWIVMVINVFNFLDGLDGLAAGIAVISAATLACVALVKGELTSFFWAVALAGAALGFLKHNFFPARIIMGDAGSTLIGFLLASISVIGTMKSATVFSIFIPVFALGVPILDGLRVIIRRMLKGQAPYSADKTHGHHKLLQAGFSQIHAVMVLYLIGTCCSLISIVILLLDV</sequence>
<feature type="transmembrane region" description="Helical" evidence="8">
    <location>
        <begin position="6"/>
        <end position="26"/>
    </location>
</feature>
<feature type="transmembrane region" description="Helical" evidence="8">
    <location>
        <begin position="221"/>
        <end position="239"/>
    </location>
</feature>
<dbReference type="GO" id="GO:0046872">
    <property type="term" value="F:metal ion binding"/>
    <property type="evidence" value="ECO:0007669"/>
    <property type="project" value="UniProtKB-KW"/>
</dbReference>
<evidence type="ECO:0000256" key="2">
    <source>
        <dbReference type="ARBA" id="ARBA00022475"/>
    </source>
</evidence>
<gene>
    <name evidence="9" type="ORF">COJ15_18140</name>
</gene>
<evidence type="ECO:0000313" key="10">
    <source>
        <dbReference type="Proteomes" id="UP000224003"/>
    </source>
</evidence>
<evidence type="ECO:0000256" key="4">
    <source>
        <dbReference type="ARBA" id="ARBA00022692"/>
    </source>
</evidence>
<keyword evidence="3 9" id="KW-0808">Transferase</keyword>
<proteinExistence type="predicted"/>
<feature type="binding site" evidence="7">
    <location>
        <position position="160"/>
    </location>
    <ligand>
        <name>Mg(2+)</name>
        <dbReference type="ChEBI" id="CHEBI:18420"/>
    </ligand>
</feature>
<comment type="cofactor">
    <cofactor evidence="7">
        <name>Mg(2+)</name>
        <dbReference type="ChEBI" id="CHEBI:18420"/>
    </cofactor>
</comment>
<name>A0A9X6WLY4_BACTU</name>
<dbReference type="InterPro" id="IPR000715">
    <property type="entry name" value="Glycosyl_transferase_4"/>
</dbReference>
<evidence type="ECO:0000256" key="7">
    <source>
        <dbReference type="PIRSR" id="PIRSR600715-1"/>
    </source>
</evidence>
<feature type="transmembrane region" description="Helical" evidence="8">
    <location>
        <begin position="46"/>
        <end position="67"/>
    </location>
</feature>
<dbReference type="Proteomes" id="UP000224003">
    <property type="component" value="Unassembled WGS sequence"/>
</dbReference>
<dbReference type="AlphaFoldDB" id="A0A9X6WLY4"/>
<comment type="caution">
    <text evidence="9">The sequence shown here is derived from an EMBL/GenBank/DDBJ whole genome shotgun (WGS) entry which is preliminary data.</text>
</comment>
<evidence type="ECO:0000256" key="1">
    <source>
        <dbReference type="ARBA" id="ARBA00004651"/>
    </source>
</evidence>
<protein>
    <submittedName>
        <fullName evidence="9">Undecaprenyl/decaprenyl-phosphate alpha-N-acetylglucosaminyl 1-phosphate transferase</fullName>
    </submittedName>
</protein>
<dbReference type="PANTHER" id="PTHR22926">
    <property type="entry name" value="PHOSPHO-N-ACETYLMURAMOYL-PENTAPEPTIDE-TRANSFERASE"/>
    <property type="match status" value="1"/>
</dbReference>
<feature type="binding site" evidence="7">
    <location>
        <position position="220"/>
    </location>
    <ligand>
        <name>Mg(2+)</name>
        <dbReference type="ChEBI" id="CHEBI:18420"/>
    </ligand>
</feature>
<evidence type="ECO:0000256" key="6">
    <source>
        <dbReference type="ARBA" id="ARBA00023136"/>
    </source>
</evidence>
<dbReference type="GO" id="GO:0009103">
    <property type="term" value="P:lipopolysaccharide biosynthetic process"/>
    <property type="evidence" value="ECO:0007669"/>
    <property type="project" value="TreeGrafter"/>
</dbReference>
<dbReference type="GO" id="GO:0016780">
    <property type="term" value="F:phosphotransferase activity, for other substituted phosphate groups"/>
    <property type="evidence" value="ECO:0007669"/>
    <property type="project" value="InterPro"/>
</dbReference>
<feature type="transmembrane region" description="Helical" evidence="8">
    <location>
        <begin position="192"/>
        <end position="209"/>
    </location>
</feature>
<accession>A0A9X6WLY4</accession>
<feature type="transmembrane region" description="Helical" evidence="8">
    <location>
        <begin position="73"/>
        <end position="90"/>
    </location>
</feature>
<keyword evidence="2" id="KW-1003">Cell membrane</keyword>
<feature type="transmembrane region" description="Helical" evidence="8">
    <location>
        <begin position="168"/>
        <end position="186"/>
    </location>
</feature>
<feature type="transmembrane region" description="Helical" evidence="8">
    <location>
        <begin position="295"/>
        <end position="318"/>
    </location>
</feature>
<evidence type="ECO:0000313" key="9">
    <source>
        <dbReference type="EMBL" id="PFJ38591.1"/>
    </source>
</evidence>
<reference evidence="9 10" key="1">
    <citation type="submission" date="2017-09" db="EMBL/GenBank/DDBJ databases">
        <title>Large-scale bioinformatics analysis of Bacillus genomes uncovers conserved roles of natural products in bacterial physiology.</title>
        <authorList>
            <consortium name="Agbiome Team Llc"/>
            <person name="Bleich R.M."/>
            <person name="Grubbs K.J."/>
            <person name="Santa Maria K.C."/>
            <person name="Allen S.E."/>
            <person name="Farag S."/>
            <person name="Shank E.A."/>
            <person name="Bowers A."/>
        </authorList>
    </citation>
    <scope>NUCLEOTIDE SEQUENCE [LARGE SCALE GENOMIC DNA]</scope>
    <source>
        <strain evidence="9 10">AFS085496</strain>
    </source>
</reference>
<dbReference type="GO" id="GO:0071555">
    <property type="term" value="P:cell wall organization"/>
    <property type="evidence" value="ECO:0007669"/>
    <property type="project" value="TreeGrafter"/>
</dbReference>
<feature type="transmembrane region" description="Helical" evidence="8">
    <location>
        <begin position="111"/>
        <end position="131"/>
    </location>
</feature>
<dbReference type="CDD" id="cd06853">
    <property type="entry name" value="GT_WecA_like"/>
    <property type="match status" value="1"/>
</dbReference>
<keyword evidence="4 8" id="KW-0812">Transmembrane</keyword>
<evidence type="ECO:0000256" key="3">
    <source>
        <dbReference type="ARBA" id="ARBA00022679"/>
    </source>
</evidence>
<dbReference type="Pfam" id="PF00953">
    <property type="entry name" value="Glycos_transf_4"/>
    <property type="match status" value="1"/>
</dbReference>
<keyword evidence="5 8" id="KW-1133">Transmembrane helix</keyword>
<keyword evidence="7" id="KW-0460">Magnesium</keyword>
<keyword evidence="7" id="KW-0479">Metal-binding</keyword>
<dbReference type="EMBL" id="NUVX01000032">
    <property type="protein sequence ID" value="PFJ38591.1"/>
    <property type="molecule type" value="Genomic_DNA"/>
</dbReference>
<comment type="subcellular location">
    <subcellularLocation>
        <location evidence="1">Cell membrane</location>
        <topology evidence="1">Multi-pass membrane protein</topology>
    </subcellularLocation>
</comment>
<feature type="transmembrane region" description="Helical" evidence="8">
    <location>
        <begin position="143"/>
        <end position="161"/>
    </location>
</feature>
<dbReference type="GO" id="GO:0044038">
    <property type="term" value="P:cell wall macromolecule biosynthetic process"/>
    <property type="evidence" value="ECO:0007669"/>
    <property type="project" value="TreeGrafter"/>
</dbReference>
<feature type="transmembrane region" description="Helical" evidence="8">
    <location>
        <begin position="245"/>
        <end position="266"/>
    </location>
</feature>
<keyword evidence="6 8" id="KW-0472">Membrane</keyword>
<evidence type="ECO:0000256" key="8">
    <source>
        <dbReference type="SAM" id="Phobius"/>
    </source>
</evidence>
<dbReference type="GO" id="GO:0005886">
    <property type="term" value="C:plasma membrane"/>
    <property type="evidence" value="ECO:0007669"/>
    <property type="project" value="UniProtKB-SubCell"/>
</dbReference>
<organism evidence="9 10">
    <name type="scientific">Bacillus thuringiensis</name>
    <dbReference type="NCBI Taxonomy" id="1428"/>
    <lineage>
        <taxon>Bacteria</taxon>
        <taxon>Bacillati</taxon>
        <taxon>Bacillota</taxon>
        <taxon>Bacilli</taxon>
        <taxon>Bacillales</taxon>
        <taxon>Bacillaceae</taxon>
        <taxon>Bacillus</taxon>
        <taxon>Bacillus cereus group</taxon>
    </lineage>
</organism>
<dbReference type="RefSeq" id="WP_000274543.1">
    <property type="nucleotide sequence ID" value="NZ_CP016589.1"/>
</dbReference>